<sequence>MISENYVVGLETTIRDILRAIGCGPYQQKEVLKNVVPISGKLEQRCVLSVLIFLLQHGKILEVFHTKGSTEAYSHHFNDCSPKLALLSAIKTSEQKSHEVPEALGLTN</sequence>
<gene>
    <name evidence="1" type="ORF">DGG96_14515</name>
</gene>
<evidence type="ECO:0000313" key="2">
    <source>
        <dbReference type="Proteomes" id="UP000247152"/>
    </source>
</evidence>
<dbReference type="AlphaFoldDB" id="A0A317U351"/>
<evidence type="ECO:0000313" key="1">
    <source>
        <dbReference type="EMBL" id="PWY54942.1"/>
    </source>
</evidence>
<proteinExistence type="predicted"/>
<dbReference type="Proteomes" id="UP000247152">
    <property type="component" value="Unassembled WGS sequence"/>
</dbReference>
<comment type="caution">
    <text evidence="1">The sequence shown here is derived from an EMBL/GenBank/DDBJ whole genome shotgun (WGS) entry which is preliminary data.</text>
</comment>
<organism evidence="1 2">
    <name type="scientific">Legionella qingyii</name>
    <dbReference type="NCBI Taxonomy" id="2184757"/>
    <lineage>
        <taxon>Bacteria</taxon>
        <taxon>Pseudomonadati</taxon>
        <taxon>Pseudomonadota</taxon>
        <taxon>Gammaproteobacteria</taxon>
        <taxon>Legionellales</taxon>
        <taxon>Legionellaceae</taxon>
        <taxon>Legionella</taxon>
    </lineage>
</organism>
<protein>
    <submittedName>
        <fullName evidence="1">Uncharacterized protein</fullName>
    </submittedName>
</protein>
<reference evidence="1 2" key="1">
    <citation type="submission" date="2018-05" db="EMBL/GenBank/DDBJ databases">
        <title>Legionella qingyii sp.nov., whole genome shotgun sequence.</title>
        <authorList>
            <person name="Wu H."/>
            <person name="Zhu Q."/>
            <person name="Hu C."/>
        </authorList>
    </citation>
    <scope>NUCLEOTIDE SEQUENCE [LARGE SCALE GENOMIC DNA]</scope>
    <source>
        <strain evidence="1 2">HEB18</strain>
    </source>
</reference>
<name>A0A317U351_9GAMM</name>
<accession>A0A317U351</accession>
<dbReference type="EMBL" id="QHJG01000024">
    <property type="protein sequence ID" value="PWY54942.1"/>
    <property type="molecule type" value="Genomic_DNA"/>
</dbReference>